<dbReference type="STRING" id="1514971.AUR64_07095"/>
<dbReference type="Gene3D" id="3.40.50.1820">
    <property type="entry name" value="alpha/beta hydrolase"/>
    <property type="match status" value="1"/>
</dbReference>
<evidence type="ECO:0000313" key="1">
    <source>
        <dbReference type="EMBL" id="KTG10933.1"/>
    </source>
</evidence>
<dbReference type="RefSeq" id="WP_058580732.1">
    <property type="nucleotide sequence ID" value="NZ_LOPU01000016.1"/>
</dbReference>
<dbReference type="InterPro" id="IPR000801">
    <property type="entry name" value="Esterase-like"/>
</dbReference>
<dbReference type="InterPro" id="IPR029058">
    <property type="entry name" value="AB_hydrolase_fold"/>
</dbReference>
<evidence type="ECO:0000313" key="2">
    <source>
        <dbReference type="Proteomes" id="UP000054387"/>
    </source>
</evidence>
<gene>
    <name evidence="1" type="ORF">AUR64_07095</name>
</gene>
<organism evidence="1 2">
    <name type="scientific">Haloprofundus marisrubri</name>
    <dbReference type="NCBI Taxonomy" id="1514971"/>
    <lineage>
        <taxon>Archaea</taxon>
        <taxon>Methanobacteriati</taxon>
        <taxon>Methanobacteriota</taxon>
        <taxon>Stenosarchaea group</taxon>
        <taxon>Halobacteria</taxon>
        <taxon>Halobacteriales</taxon>
        <taxon>Haloferacaceae</taxon>
        <taxon>Haloprofundus</taxon>
    </lineage>
</organism>
<proteinExistence type="predicted"/>
<dbReference type="AlphaFoldDB" id="A0A0W1RC08"/>
<dbReference type="PANTHER" id="PTHR48098">
    <property type="entry name" value="ENTEROCHELIN ESTERASE-RELATED"/>
    <property type="match status" value="1"/>
</dbReference>
<comment type="caution">
    <text evidence="1">The sequence shown here is derived from an EMBL/GenBank/DDBJ whole genome shotgun (WGS) entry which is preliminary data.</text>
</comment>
<dbReference type="OrthoDB" id="97615at2157"/>
<dbReference type="InterPro" id="IPR050583">
    <property type="entry name" value="Mycobacterial_A85_antigen"/>
</dbReference>
<sequence length="279" mass="31741">MSADPEWHPYDLTDDHTVVGDVLVSEELDPDSPKLPSRRILVYLPPSYREGDDFNETDGDDAYPVLYMHDGQNLFDERTSNAGEWRVDETMQALAEEALEAIVVAVPHGLDNRHNEYTPHPSEEFGGGDADAYLDFLASELKPVLDDEFRTRTDRDATGLMGSSLGGLVSLYGYFEYPEMFGFAGVMSPAFWWNREIFDYVESQSHVSGKLYVDVGGNERPDDPERTREYVEDAERMVELLRSKGYDEDELRFVVDDEAIHHEDAWADRLPDAVRFLLG</sequence>
<keyword evidence="2" id="KW-1185">Reference proteome</keyword>
<name>A0A0W1RC08_9EURY</name>
<accession>A0A0W1RC08</accession>
<protein>
    <submittedName>
        <fullName evidence="1">Alpha/beta hydrolase</fullName>
    </submittedName>
</protein>
<dbReference type="Pfam" id="PF00756">
    <property type="entry name" value="Esterase"/>
    <property type="match status" value="1"/>
</dbReference>
<dbReference type="EMBL" id="LOPU01000016">
    <property type="protein sequence ID" value="KTG10933.1"/>
    <property type="molecule type" value="Genomic_DNA"/>
</dbReference>
<dbReference type="Proteomes" id="UP000054387">
    <property type="component" value="Unassembled WGS sequence"/>
</dbReference>
<reference evidence="1 2" key="1">
    <citation type="submission" date="2015-12" db="EMBL/GenBank/DDBJ databases">
        <title>Haloprofundus marisrubri gen. nov., sp. nov., an extremely halophilic archaeon isolated from the Discovery deep brine-seawater interface in the Red Sea.</title>
        <authorList>
            <person name="Zhang G."/>
            <person name="Stingl U."/>
            <person name="Rashid M."/>
        </authorList>
    </citation>
    <scope>NUCLEOTIDE SEQUENCE [LARGE SCALE GENOMIC DNA]</scope>
    <source>
        <strain evidence="1 2">SB9</strain>
    </source>
</reference>
<dbReference type="GO" id="GO:0016787">
    <property type="term" value="F:hydrolase activity"/>
    <property type="evidence" value="ECO:0007669"/>
    <property type="project" value="UniProtKB-KW"/>
</dbReference>
<dbReference type="PANTHER" id="PTHR48098:SF6">
    <property type="entry name" value="FERRI-BACILLIBACTIN ESTERASE BESA"/>
    <property type="match status" value="1"/>
</dbReference>
<keyword evidence="1" id="KW-0378">Hydrolase</keyword>
<dbReference type="SUPFAM" id="SSF53474">
    <property type="entry name" value="alpha/beta-Hydrolases"/>
    <property type="match status" value="1"/>
</dbReference>